<gene>
    <name evidence="3" type="primary">phaZ</name>
    <name evidence="3" type="ORF">GCM10023217_32760</name>
</gene>
<feature type="region of interest" description="Disordered" evidence="1">
    <location>
        <begin position="1"/>
        <end position="20"/>
    </location>
</feature>
<dbReference type="PRINTS" id="PR00111">
    <property type="entry name" value="ABHYDROLASE"/>
</dbReference>
<feature type="compositionally biased region" description="Low complexity" evidence="1">
    <location>
        <begin position="1"/>
        <end position="11"/>
    </location>
</feature>
<dbReference type="InterPro" id="IPR029058">
    <property type="entry name" value="AB_hydrolase_fold"/>
</dbReference>
<dbReference type="Gene3D" id="3.40.50.1820">
    <property type="entry name" value="alpha/beta hydrolase"/>
    <property type="match status" value="1"/>
</dbReference>
<proteinExistence type="predicted"/>
<comment type="caution">
    <text evidence="3">The sequence shown here is derived from an EMBL/GenBank/DDBJ whole genome shotgun (WGS) entry which is preliminary data.</text>
</comment>
<dbReference type="Pfam" id="PF00561">
    <property type="entry name" value="Abhydrolase_1"/>
    <property type="match status" value="1"/>
</dbReference>
<evidence type="ECO:0000313" key="4">
    <source>
        <dbReference type="Proteomes" id="UP001500822"/>
    </source>
</evidence>
<sequence length="301" mass="32124">MTLIPERAPISEPAPPAESNDYHLSVGCQRIRVRYRPGVGIPLVLCNGIGASLEILDPLVEQLDPTRPVVRFDAPGTGESPPSLLPYGFPHLAWVLGRVLDRLEIDVVDVLGFSWGGSLAQQFAFQNPRRCRRLILVGAGTGAVMVPGSPTVLSKMMTPKRFRDPSYGASIAGEIYGGSVRDSGQPVAELFMRPLHAGSGKGYAHQLLAGAAWTSLPALPAIRQKTLIIAGTDDPIIPMANAHVLKMLLPRATLHAHDGGHIDLVLNAEVFGPVIDGFLGPTKPLRGKWTKTADVKITPGG</sequence>
<dbReference type="Proteomes" id="UP001500822">
    <property type="component" value="Unassembled WGS sequence"/>
</dbReference>
<evidence type="ECO:0000313" key="3">
    <source>
        <dbReference type="EMBL" id="GAA4757924.1"/>
    </source>
</evidence>
<name>A0ABP8ZK88_9ACTN</name>
<accession>A0ABP8ZK88</accession>
<evidence type="ECO:0000259" key="2">
    <source>
        <dbReference type="Pfam" id="PF00561"/>
    </source>
</evidence>
<dbReference type="EMBL" id="BAABIE010000020">
    <property type="protein sequence ID" value="GAA4757924.1"/>
    <property type="molecule type" value="Genomic_DNA"/>
</dbReference>
<dbReference type="InterPro" id="IPR050471">
    <property type="entry name" value="AB_hydrolase"/>
</dbReference>
<dbReference type="InterPro" id="IPR000073">
    <property type="entry name" value="AB_hydrolase_1"/>
</dbReference>
<dbReference type="PANTHER" id="PTHR43433">
    <property type="entry name" value="HYDROLASE, ALPHA/BETA FOLD FAMILY PROTEIN"/>
    <property type="match status" value="1"/>
</dbReference>
<reference evidence="4" key="1">
    <citation type="journal article" date="2019" name="Int. J. Syst. Evol. Microbiol.">
        <title>The Global Catalogue of Microorganisms (GCM) 10K type strain sequencing project: providing services to taxonomists for standard genome sequencing and annotation.</title>
        <authorList>
            <consortium name="The Broad Institute Genomics Platform"/>
            <consortium name="The Broad Institute Genome Sequencing Center for Infectious Disease"/>
            <person name="Wu L."/>
            <person name="Ma J."/>
        </authorList>
    </citation>
    <scope>NUCLEOTIDE SEQUENCE [LARGE SCALE GENOMIC DNA]</scope>
    <source>
        <strain evidence="4">JCM 18077</strain>
    </source>
</reference>
<organism evidence="3 4">
    <name type="scientific">Gordonia alkaliphila</name>
    <dbReference type="NCBI Taxonomy" id="1053547"/>
    <lineage>
        <taxon>Bacteria</taxon>
        <taxon>Bacillati</taxon>
        <taxon>Actinomycetota</taxon>
        <taxon>Actinomycetes</taxon>
        <taxon>Mycobacteriales</taxon>
        <taxon>Gordoniaceae</taxon>
        <taxon>Gordonia</taxon>
    </lineage>
</organism>
<dbReference type="PANTHER" id="PTHR43433:SF5">
    <property type="entry name" value="AB HYDROLASE-1 DOMAIN-CONTAINING PROTEIN"/>
    <property type="match status" value="1"/>
</dbReference>
<evidence type="ECO:0000256" key="1">
    <source>
        <dbReference type="SAM" id="MobiDB-lite"/>
    </source>
</evidence>
<keyword evidence="4" id="KW-1185">Reference proteome</keyword>
<dbReference type="SUPFAM" id="SSF53474">
    <property type="entry name" value="alpha/beta-Hydrolases"/>
    <property type="match status" value="1"/>
</dbReference>
<dbReference type="RefSeq" id="WP_345314320.1">
    <property type="nucleotide sequence ID" value="NZ_BAABIE010000020.1"/>
</dbReference>
<feature type="domain" description="AB hydrolase-1" evidence="2">
    <location>
        <begin position="42"/>
        <end position="266"/>
    </location>
</feature>
<protein>
    <submittedName>
        <fullName evidence="3">Poly(3-hydroxyalkanoate) depolymerase</fullName>
    </submittedName>
</protein>